<keyword evidence="12" id="KW-0807">Transducer</keyword>
<evidence type="ECO:0000256" key="11">
    <source>
        <dbReference type="ARBA" id="ARBA00023180"/>
    </source>
</evidence>
<feature type="transmembrane region" description="Helical" evidence="16">
    <location>
        <begin position="1410"/>
        <end position="1432"/>
    </location>
</feature>
<dbReference type="SUPFAM" id="SSF81321">
    <property type="entry name" value="Family A G protein-coupled receptor-like"/>
    <property type="match status" value="1"/>
</dbReference>
<dbReference type="SMART" id="SM00303">
    <property type="entry name" value="GPS"/>
    <property type="match status" value="1"/>
</dbReference>
<feature type="compositionally biased region" description="Basic and acidic residues" evidence="15">
    <location>
        <begin position="786"/>
        <end position="803"/>
    </location>
</feature>
<dbReference type="PROSITE" id="PS00650">
    <property type="entry name" value="G_PROTEIN_RECEP_F2_2"/>
    <property type="match status" value="1"/>
</dbReference>
<keyword evidence="5" id="KW-0732">Signal</keyword>
<feature type="transmembrane region" description="Helical" evidence="16">
    <location>
        <begin position="1503"/>
        <end position="1529"/>
    </location>
</feature>
<dbReference type="InterPro" id="IPR017983">
    <property type="entry name" value="GPCR_2_secretin-like_CS"/>
</dbReference>
<feature type="transmembrane region" description="Helical" evidence="16">
    <location>
        <begin position="1383"/>
        <end position="1404"/>
    </location>
</feature>
<keyword evidence="3" id="KW-1003">Cell membrane</keyword>
<dbReference type="InterPro" id="IPR000832">
    <property type="entry name" value="GPCR_2_secretin-like"/>
</dbReference>
<organism evidence="19 20">
    <name type="scientific">Coilia grayii</name>
    <name type="common">Gray's grenadier anchovy</name>
    <dbReference type="NCBI Taxonomy" id="363190"/>
    <lineage>
        <taxon>Eukaryota</taxon>
        <taxon>Metazoa</taxon>
        <taxon>Chordata</taxon>
        <taxon>Craniata</taxon>
        <taxon>Vertebrata</taxon>
        <taxon>Euteleostomi</taxon>
        <taxon>Actinopterygii</taxon>
        <taxon>Neopterygii</taxon>
        <taxon>Teleostei</taxon>
        <taxon>Clupei</taxon>
        <taxon>Clupeiformes</taxon>
        <taxon>Clupeoidei</taxon>
        <taxon>Engraulidae</taxon>
        <taxon>Coilinae</taxon>
        <taxon>Coilia</taxon>
    </lineage>
</organism>
<dbReference type="Pfam" id="PF25307">
    <property type="entry name" value="SEA_Gpr126"/>
    <property type="match status" value="1"/>
</dbReference>
<keyword evidence="20" id="KW-1185">Reference proteome</keyword>
<sequence length="1683" mass="184034">MTLATPAQMRPHGMAPLRNSKFSLGFISTPLIWPVRKKQEPPTPQAQQPPFAHVTKPQAPQIASPLGTSLKMESASADITKLNLSNSQTDLSLKQADIQNKSTDMKLFQILSLNNRKNKPLGQPMVTVSDDQENETLTEALDYPSGIEPFYSPDIGGSPFGLYDFDSIYSHVDSITSHHLDADLYNDVLLLSSDGVVGPVTLPTEVDELFHGQSDATLPWAANGATVPQSTTWSRGPIPFHSITLISRGSIMGTHEPSTYSRQITDSSSILSETAPHPTDIHLLSTQPWPAPLAASAESLHTPSTTILTPTPVLGLLQTDQKPSLDESTTVHRLPFQSSTQSHGHFSMATEFHLSLSSLSMTERHRQTVTDIVHEKMPLSLSQNRELLQASVAHAMHSRHDTIGPTHLNVEDVTTTATALTSESPKTPNMLRSKNISDSILPSLKSHFTSILSNYLEETHIPTGDLNSNWAMRTGLVTPDSTWKSQIAVPLTSDLSQIYSFTETLTGVNSGQNHYATSDNVTAMTDKFSIPVAPSPNTVSASGKMTTDALSVTSLLTESLETGLMQSVSSIQLSLTSSVSSSGIAPLSHILRTSKPYYSTETSINLPIEIPPSDAYISHLQMSTSRLIEHSKALLRGKGFDRGFSTVLPSPLSPLAVHSGRLSPSTVHIALKGARSTTAQDSGRLSSEASLNGLVTPLSSFSREANKDPPSGMMMNTVVEHAKTAGSVSILHIKATAASQQGLISPEHQSTLEWFPELHAEAPAKAENNTDLSNSKPTELMTDGHSNNHSEGRQCAEDGHTAPDCDSLSSNDNPPSQTESDNHKAAGQVSTTLYPLVADNRSFAYTKMAVSTVPNRVSAEGSSRVPVSATSWNFTDPTEPCPCKVHTHTVCLCGRAALNNVFFRINLVVTGDAERNEADVKKNLTEWLTQTLLEYPVYVNDARVQPDAVSQPKTTSIRFNCQALLVFKMTIDEVDIEERLRNSKISGLEVDASTVNVETLENCPAEEKPSRYRWPKTSPTETAYALCFPYKEQNASRTCIINMNNYTTSWKEPDLTNCTDIDDIKVSEENAAEVAVQLADISTTELSATEVSKVVTKVKELVDVARINATLAGTVLDIISNVMTTSGPAQAAASETALRAVEQLVLKIEFEGPSFNISSKNLAVGLSAVNASEFNGTTFSAFISPNTTDPQVAFAAETQNPLAVVVLPGTLLRNLSAEHIETVSRINFIFFSKTGLFQDDVRNGLSLNSYVVASSVGNLTIRDLRDPVRIEIAHLQQKPGSKRSCVFWDFTVKNGTGGWNSEGCQVSPDSSDNRTVCLCNHLTHFGILMDISGTAAQIDYQNTKVLTFITYIGCGVSAIFSAVTLLTYITFEKLRRDYPAKILMNLSTSLLFLNMVFLLDGWLASFGMEGLCITVAVFMHFFLLTSFTWMGLESIHMYIALVKVFNTYIRRYILKFCLVGWGLPAAIVCTVVAIDRHSYGLEYYGRDDTGQESSKFCWIRSNMVFYVTCVGYFSIIFLMNVAMFIVVMIQICGRNGKRSNRTLREEILRNLRSVISLTFLLGMTWGFALFAWGPVNLAFMYLFSIFNSLQGLFIFVFHCALKENVQKQWRRYLCCAQLRLADNSDWSKTATNNTKKVSSDNLGKSLSSSSFSSSTANWTSKAKATLNPFANYTNSAGTARHAK</sequence>
<evidence type="ECO:0000313" key="19">
    <source>
        <dbReference type="EMBL" id="KAL2081832.1"/>
    </source>
</evidence>
<feature type="domain" description="G-protein coupled receptors family 2 profile 2" evidence="18">
    <location>
        <begin position="1346"/>
        <end position="1602"/>
    </location>
</feature>
<evidence type="ECO:0000256" key="14">
    <source>
        <dbReference type="ARBA" id="ARBA00082039"/>
    </source>
</evidence>
<evidence type="ECO:0000259" key="17">
    <source>
        <dbReference type="PROSITE" id="PS50221"/>
    </source>
</evidence>
<feature type="transmembrane region" description="Helical" evidence="16">
    <location>
        <begin position="1452"/>
        <end position="1474"/>
    </location>
</feature>
<feature type="compositionally biased region" description="Polar residues" evidence="15">
    <location>
        <begin position="807"/>
        <end position="819"/>
    </location>
</feature>
<evidence type="ECO:0000256" key="16">
    <source>
        <dbReference type="SAM" id="Phobius"/>
    </source>
</evidence>
<dbReference type="InterPro" id="IPR057333">
    <property type="entry name" value="SEA_Gpr126"/>
</dbReference>
<evidence type="ECO:0000256" key="3">
    <source>
        <dbReference type="ARBA" id="ARBA00022475"/>
    </source>
</evidence>
<keyword evidence="11" id="KW-0325">Glycoprotein</keyword>
<evidence type="ECO:0000256" key="8">
    <source>
        <dbReference type="ARBA" id="ARBA00023136"/>
    </source>
</evidence>
<evidence type="ECO:0000256" key="10">
    <source>
        <dbReference type="ARBA" id="ARBA00023170"/>
    </source>
</evidence>
<comment type="subcellular location">
    <subcellularLocation>
        <location evidence="1">Cell membrane</location>
        <topology evidence="1">Multi-pass membrane protein</topology>
    </subcellularLocation>
</comment>
<dbReference type="Gene3D" id="2.60.220.50">
    <property type="match status" value="1"/>
</dbReference>
<dbReference type="Pfam" id="PF00002">
    <property type="entry name" value="7tm_2"/>
    <property type="match status" value="1"/>
</dbReference>
<feature type="compositionally biased region" description="Low complexity" evidence="15">
    <location>
        <begin position="1639"/>
        <end position="1654"/>
    </location>
</feature>
<dbReference type="Pfam" id="PF26574">
    <property type="entry name" value="GAIN_ADGRG2"/>
    <property type="match status" value="1"/>
</dbReference>
<feature type="region of interest" description="Disordered" evidence="15">
    <location>
        <begin position="766"/>
        <end position="827"/>
    </location>
</feature>
<evidence type="ECO:0000256" key="12">
    <source>
        <dbReference type="ARBA" id="ARBA00023224"/>
    </source>
</evidence>
<feature type="transmembrane region" description="Helical" evidence="16">
    <location>
        <begin position="1348"/>
        <end position="1371"/>
    </location>
</feature>
<dbReference type="InterPro" id="IPR046338">
    <property type="entry name" value="GAIN_dom_sf"/>
</dbReference>
<keyword evidence="4 16" id="KW-0812">Transmembrane</keyword>
<dbReference type="GO" id="GO:0004930">
    <property type="term" value="F:G protein-coupled receptor activity"/>
    <property type="evidence" value="ECO:0007669"/>
    <property type="project" value="UniProtKB-KW"/>
</dbReference>
<dbReference type="FunFam" id="2.60.220.50:FF:000003">
    <property type="entry name" value="adhesion G-protein coupled receptor G2 isoform X2"/>
    <property type="match status" value="1"/>
</dbReference>
<dbReference type="InterPro" id="IPR058857">
    <property type="entry name" value="GAIN_ADGRG2/6"/>
</dbReference>
<keyword evidence="7" id="KW-0297">G-protein coupled receptor</keyword>
<accession>A0ABD1J3Q9</accession>
<gene>
    <name evidence="19" type="ORF">ACEWY4_021650</name>
</gene>
<evidence type="ECO:0000256" key="4">
    <source>
        <dbReference type="ARBA" id="ARBA00022692"/>
    </source>
</evidence>
<evidence type="ECO:0000256" key="2">
    <source>
        <dbReference type="ARBA" id="ARBA00007343"/>
    </source>
</evidence>
<evidence type="ECO:0000256" key="6">
    <source>
        <dbReference type="ARBA" id="ARBA00022989"/>
    </source>
</evidence>
<dbReference type="CDD" id="cd15996">
    <property type="entry name" value="7tmB2_GPR126"/>
    <property type="match status" value="1"/>
</dbReference>
<dbReference type="InterPro" id="IPR017981">
    <property type="entry name" value="GPCR_2-like_7TM"/>
</dbReference>
<dbReference type="Proteomes" id="UP001591681">
    <property type="component" value="Unassembled WGS sequence"/>
</dbReference>
<name>A0ABD1J3Q9_9TELE</name>
<dbReference type="GO" id="GO:0007188">
    <property type="term" value="P:adenylate cyclase-modulating G protein-coupled receptor signaling pathway"/>
    <property type="evidence" value="ECO:0007669"/>
    <property type="project" value="UniProtKB-ARBA"/>
</dbReference>
<dbReference type="FunFam" id="1.20.1070.10:FF:000052">
    <property type="entry name" value="Adhesion G-protein coupled receptor G6"/>
    <property type="match status" value="1"/>
</dbReference>
<dbReference type="PROSITE" id="PS50261">
    <property type="entry name" value="G_PROTEIN_RECEP_F2_4"/>
    <property type="match status" value="1"/>
</dbReference>
<reference evidence="19 20" key="1">
    <citation type="submission" date="2024-09" db="EMBL/GenBank/DDBJ databases">
        <title>A chromosome-level genome assembly of Gray's grenadier anchovy, Coilia grayii.</title>
        <authorList>
            <person name="Fu Z."/>
        </authorList>
    </citation>
    <scope>NUCLEOTIDE SEQUENCE [LARGE SCALE GENOMIC DNA]</scope>
    <source>
        <strain evidence="19">G4</strain>
        <tissue evidence="19">Muscle</tissue>
    </source>
</reference>
<dbReference type="PRINTS" id="PR00249">
    <property type="entry name" value="GPCRSECRETIN"/>
</dbReference>
<comment type="caution">
    <text evidence="19">The sequence shown here is derived from an EMBL/GenBank/DDBJ whole genome shotgun (WGS) entry which is preliminary data.</text>
</comment>
<keyword evidence="10" id="KW-0675">Receptor</keyword>
<comment type="similarity">
    <text evidence="2">Belongs to the G-protein coupled receptor 2 family. Adhesion G-protein coupled receptor (ADGR) subfamily.</text>
</comment>
<dbReference type="GO" id="GO:0014037">
    <property type="term" value="P:Schwann cell differentiation"/>
    <property type="evidence" value="ECO:0007669"/>
    <property type="project" value="UniProtKB-ARBA"/>
</dbReference>
<dbReference type="Pfam" id="PF01825">
    <property type="entry name" value="GPS"/>
    <property type="match status" value="1"/>
</dbReference>
<dbReference type="PANTHER" id="PTHR12011:SF290">
    <property type="entry name" value="ADHESION G-PROTEIN COUPLED RECEPTOR G6"/>
    <property type="match status" value="1"/>
</dbReference>
<feature type="domain" description="GAIN-B" evidence="17">
    <location>
        <begin position="1153"/>
        <end position="1335"/>
    </location>
</feature>
<dbReference type="InterPro" id="IPR036445">
    <property type="entry name" value="GPCR_2_extracell_dom_sf"/>
</dbReference>
<dbReference type="PROSITE" id="PS50221">
    <property type="entry name" value="GAIN_B"/>
    <property type="match status" value="1"/>
</dbReference>
<evidence type="ECO:0000256" key="9">
    <source>
        <dbReference type="ARBA" id="ARBA00023157"/>
    </source>
</evidence>
<evidence type="ECO:0000256" key="1">
    <source>
        <dbReference type="ARBA" id="ARBA00004651"/>
    </source>
</evidence>
<evidence type="ECO:0000256" key="13">
    <source>
        <dbReference type="ARBA" id="ARBA00069922"/>
    </source>
</evidence>
<feature type="region of interest" description="Disordered" evidence="15">
    <location>
        <begin position="1632"/>
        <end position="1655"/>
    </location>
</feature>
<evidence type="ECO:0000313" key="20">
    <source>
        <dbReference type="Proteomes" id="UP001591681"/>
    </source>
</evidence>
<keyword evidence="8 16" id="KW-0472">Membrane</keyword>
<evidence type="ECO:0000256" key="15">
    <source>
        <dbReference type="SAM" id="MobiDB-lite"/>
    </source>
</evidence>
<keyword evidence="9" id="KW-1015">Disulfide bond</keyword>
<dbReference type="Gene3D" id="4.10.1240.10">
    <property type="entry name" value="GPCR, family 2, extracellular hormone receptor domain"/>
    <property type="match status" value="1"/>
</dbReference>
<feature type="compositionally biased region" description="Polar residues" evidence="15">
    <location>
        <begin position="767"/>
        <end position="777"/>
    </location>
</feature>
<feature type="region of interest" description="Disordered" evidence="15">
    <location>
        <begin position="37"/>
        <end position="57"/>
    </location>
</feature>
<feature type="transmembrane region" description="Helical" evidence="16">
    <location>
        <begin position="1578"/>
        <end position="1601"/>
    </location>
</feature>
<evidence type="ECO:0000259" key="18">
    <source>
        <dbReference type="PROSITE" id="PS50261"/>
    </source>
</evidence>
<evidence type="ECO:0000256" key="7">
    <source>
        <dbReference type="ARBA" id="ARBA00023040"/>
    </source>
</evidence>
<keyword evidence="6 16" id="KW-1133">Transmembrane helix</keyword>
<protein>
    <recommendedName>
        <fullName evidence="13">Adhesion G-protein coupled receptor G6</fullName>
    </recommendedName>
    <alternativeName>
        <fullName evidence="14">G-protein coupled receptor 126</fullName>
    </alternativeName>
</protein>
<dbReference type="GO" id="GO:0005886">
    <property type="term" value="C:plasma membrane"/>
    <property type="evidence" value="ECO:0007669"/>
    <property type="project" value="UniProtKB-SubCell"/>
</dbReference>
<feature type="transmembrane region" description="Helical" evidence="16">
    <location>
        <begin position="1550"/>
        <end position="1572"/>
    </location>
</feature>
<proteinExistence type="inferred from homology"/>
<dbReference type="InterPro" id="IPR000203">
    <property type="entry name" value="GPS"/>
</dbReference>
<dbReference type="Gene3D" id="1.20.1070.10">
    <property type="entry name" value="Rhodopsin 7-helix transmembrane proteins"/>
    <property type="match status" value="1"/>
</dbReference>
<dbReference type="EMBL" id="JBHFQA010000019">
    <property type="protein sequence ID" value="KAL2081832.1"/>
    <property type="molecule type" value="Genomic_DNA"/>
</dbReference>
<evidence type="ECO:0000256" key="5">
    <source>
        <dbReference type="ARBA" id="ARBA00022729"/>
    </source>
</evidence>
<dbReference type="InterPro" id="IPR057244">
    <property type="entry name" value="GAIN_B"/>
</dbReference>
<dbReference type="GO" id="GO:0042552">
    <property type="term" value="P:myelination"/>
    <property type="evidence" value="ECO:0007669"/>
    <property type="project" value="UniProtKB-ARBA"/>
</dbReference>
<dbReference type="PANTHER" id="PTHR12011">
    <property type="entry name" value="ADHESION G-PROTEIN COUPLED RECEPTOR"/>
    <property type="match status" value="1"/>
</dbReference>